<name>F4RUK0_MELLP</name>
<organism evidence="2">
    <name type="scientific">Melampsora larici-populina (strain 98AG31 / pathotype 3-4-7)</name>
    <name type="common">Poplar leaf rust fungus</name>
    <dbReference type="NCBI Taxonomy" id="747676"/>
    <lineage>
        <taxon>Eukaryota</taxon>
        <taxon>Fungi</taxon>
        <taxon>Dikarya</taxon>
        <taxon>Basidiomycota</taxon>
        <taxon>Pucciniomycotina</taxon>
        <taxon>Pucciniomycetes</taxon>
        <taxon>Pucciniales</taxon>
        <taxon>Melampsoraceae</taxon>
        <taxon>Melampsora</taxon>
    </lineage>
</organism>
<dbReference type="KEGG" id="mlr:MELLADRAFT_89770"/>
<dbReference type="RefSeq" id="XP_007412775.1">
    <property type="nucleotide sequence ID" value="XM_007412713.1"/>
</dbReference>
<reference evidence="2" key="1">
    <citation type="journal article" date="2011" name="Proc. Natl. Acad. Sci. U.S.A.">
        <title>Obligate biotrophy features unraveled by the genomic analysis of rust fungi.</title>
        <authorList>
            <person name="Duplessis S."/>
            <person name="Cuomo C.A."/>
            <person name="Lin Y.-C."/>
            <person name="Aerts A."/>
            <person name="Tisserant E."/>
            <person name="Veneault-Fourrey C."/>
            <person name="Joly D.L."/>
            <person name="Hacquard S."/>
            <person name="Amselem J."/>
            <person name="Cantarel B.L."/>
            <person name="Chiu R."/>
            <person name="Coutinho P.M."/>
            <person name="Feau N."/>
            <person name="Field M."/>
            <person name="Frey P."/>
            <person name="Gelhaye E."/>
            <person name="Goldberg J."/>
            <person name="Grabherr M.G."/>
            <person name="Kodira C.D."/>
            <person name="Kohler A."/>
            <person name="Kuees U."/>
            <person name="Lindquist E.A."/>
            <person name="Lucas S.M."/>
            <person name="Mago R."/>
            <person name="Mauceli E."/>
            <person name="Morin E."/>
            <person name="Murat C."/>
            <person name="Pangilinan J.L."/>
            <person name="Park R."/>
            <person name="Pearson M."/>
            <person name="Quesneville H."/>
            <person name="Rouhier N."/>
            <person name="Sakthikumar S."/>
            <person name="Salamov A.A."/>
            <person name="Schmutz J."/>
            <person name="Selles B."/>
            <person name="Shapiro H."/>
            <person name="Tanguay P."/>
            <person name="Tuskan G.A."/>
            <person name="Henrissat B."/>
            <person name="Van de Peer Y."/>
            <person name="Rouze P."/>
            <person name="Ellis J.G."/>
            <person name="Dodds P.N."/>
            <person name="Schein J.E."/>
            <person name="Zhong S."/>
            <person name="Hamelin R.C."/>
            <person name="Grigoriev I.V."/>
            <person name="Szabo L.J."/>
            <person name="Martin F."/>
        </authorList>
    </citation>
    <scope>NUCLEOTIDE SEQUENCE [LARGE SCALE GENOMIC DNA]</scope>
    <source>
        <strain evidence="2">98AG31 / pathotype 3-4-7</strain>
    </source>
</reference>
<dbReference type="InParanoid" id="F4RUK0"/>
<sequence length="62" mass="6903">MRGQGHPTGVCEDDLYIDHHHRPALQIERALQLFKAPVSLRLPVNTEGRRETACSSCSSVAF</sequence>
<proteinExistence type="predicted"/>
<evidence type="ECO:0000313" key="1">
    <source>
        <dbReference type="EMBL" id="EGG03982.1"/>
    </source>
</evidence>
<dbReference type="GeneID" id="18935322"/>
<dbReference type="AlphaFoldDB" id="F4RUK0"/>
<gene>
    <name evidence="1" type="ORF">MELLADRAFT_89770</name>
</gene>
<protein>
    <submittedName>
        <fullName evidence="1">Uncharacterized protein</fullName>
    </submittedName>
</protein>
<dbReference type="VEuPathDB" id="FungiDB:MELLADRAFT_89770"/>
<dbReference type="HOGENOM" id="CLU_2904674_0_0_1"/>
<keyword evidence="2" id="KW-1185">Reference proteome</keyword>
<evidence type="ECO:0000313" key="2">
    <source>
        <dbReference type="Proteomes" id="UP000001072"/>
    </source>
</evidence>
<dbReference type="Proteomes" id="UP000001072">
    <property type="component" value="Unassembled WGS sequence"/>
</dbReference>
<dbReference type="EMBL" id="GL883121">
    <property type="protein sequence ID" value="EGG03982.1"/>
    <property type="molecule type" value="Genomic_DNA"/>
</dbReference>
<accession>F4RUK0</accession>